<comment type="caution">
    <text evidence="1">The sequence shown here is derived from an EMBL/GenBank/DDBJ whole genome shotgun (WGS) entry which is preliminary data.</text>
</comment>
<accession>U2Z4N9</accession>
<sequence length="65" mass="7258">MAPEAFESNLLLGGMPAAIRAEFREVLSFVDLPARLMLERRDRPVEHAYFPTAGIARSCRARRAG</sequence>
<proteinExistence type="predicted"/>
<reference evidence="1" key="1">
    <citation type="journal article" date="2013" name="Genome Announc.">
        <title>Draft Genome Sequence of Loktanella cinnabarina LL-001T, Isolated from Deep-Sea Floor Sediment.</title>
        <authorList>
            <person name="Nishi S."/>
            <person name="Tsubouchi T."/>
            <person name="Takaki Y."/>
            <person name="Koyanagi R."/>
            <person name="Satoh N."/>
            <person name="Maruyama T."/>
            <person name="Hatada Y."/>
        </authorList>
    </citation>
    <scope>NUCLEOTIDE SEQUENCE [LARGE SCALE GENOMIC DNA]</scope>
    <source>
        <strain evidence="1">LL-001</strain>
    </source>
</reference>
<dbReference type="AlphaFoldDB" id="U2Z4N9"/>
<protein>
    <submittedName>
        <fullName evidence="1">Uncharacterized protein</fullName>
    </submittedName>
</protein>
<name>U2Z4N9_9RHOB</name>
<evidence type="ECO:0000313" key="2">
    <source>
        <dbReference type="Proteomes" id="UP000016566"/>
    </source>
</evidence>
<keyword evidence="2" id="KW-1185">Reference proteome</keyword>
<evidence type="ECO:0000313" key="1">
    <source>
        <dbReference type="EMBL" id="GAD56345.1"/>
    </source>
</evidence>
<dbReference type="Proteomes" id="UP000016566">
    <property type="component" value="Unassembled WGS sequence"/>
</dbReference>
<gene>
    <name evidence="1" type="ORF">MBELCI_2397</name>
</gene>
<dbReference type="EMBL" id="BATB01000034">
    <property type="protein sequence ID" value="GAD56345.1"/>
    <property type="molecule type" value="Genomic_DNA"/>
</dbReference>
<organism evidence="1 2">
    <name type="scientific">Limimaricola cinnabarinus LL-001</name>
    <dbReference type="NCBI Taxonomy" id="1337093"/>
    <lineage>
        <taxon>Bacteria</taxon>
        <taxon>Pseudomonadati</taxon>
        <taxon>Pseudomonadota</taxon>
        <taxon>Alphaproteobacteria</taxon>
        <taxon>Rhodobacterales</taxon>
        <taxon>Paracoccaceae</taxon>
        <taxon>Limimaricola</taxon>
    </lineage>
</organism>